<evidence type="ECO:0000256" key="1">
    <source>
        <dbReference type="SAM" id="MobiDB-lite"/>
    </source>
</evidence>
<organism evidence="3 4">
    <name type="scientific">Durusdinium trenchii</name>
    <dbReference type="NCBI Taxonomy" id="1381693"/>
    <lineage>
        <taxon>Eukaryota</taxon>
        <taxon>Sar</taxon>
        <taxon>Alveolata</taxon>
        <taxon>Dinophyceae</taxon>
        <taxon>Suessiales</taxon>
        <taxon>Symbiodiniaceae</taxon>
        <taxon>Durusdinium</taxon>
    </lineage>
</organism>
<feature type="compositionally biased region" description="Low complexity" evidence="1">
    <location>
        <begin position="1519"/>
        <end position="1528"/>
    </location>
</feature>
<feature type="region of interest" description="Disordered" evidence="1">
    <location>
        <begin position="1193"/>
        <end position="1218"/>
    </location>
</feature>
<keyword evidence="4" id="KW-1185">Reference proteome</keyword>
<dbReference type="InterPro" id="IPR003140">
    <property type="entry name" value="PLipase/COase/thioEstase"/>
</dbReference>
<protein>
    <submittedName>
        <fullName evidence="3">Acyl-protein thioesterase 2 (APT-2) (Lysophospholipase 2) (Lysophospholipase II) (LPL-II) (LysoPLA II) (MLyso II)</fullName>
    </submittedName>
</protein>
<dbReference type="InterPro" id="IPR029058">
    <property type="entry name" value="AB_hydrolase_fold"/>
</dbReference>
<proteinExistence type="predicted"/>
<feature type="compositionally biased region" description="Gly residues" evidence="1">
    <location>
        <begin position="16"/>
        <end position="33"/>
    </location>
</feature>
<dbReference type="InterPro" id="IPR044840">
    <property type="entry name" value="Nup188"/>
</dbReference>
<gene>
    <name evidence="3" type="ORF">SCF082_LOCUS1512</name>
</gene>
<dbReference type="Pfam" id="PF02230">
    <property type="entry name" value="Abhydrolase_2"/>
    <property type="match status" value="1"/>
</dbReference>
<dbReference type="SUPFAM" id="SSF53474">
    <property type="entry name" value="alpha/beta-Hydrolases"/>
    <property type="match status" value="1"/>
</dbReference>
<comment type="caution">
    <text evidence="3">The sequence shown here is derived from an EMBL/GenBank/DDBJ whole genome shotgun (WGS) entry which is preliminary data.</text>
</comment>
<feature type="region of interest" description="Disordered" evidence="1">
    <location>
        <begin position="1481"/>
        <end position="1529"/>
    </location>
</feature>
<dbReference type="Gene3D" id="3.40.50.1820">
    <property type="entry name" value="alpha/beta hydrolase"/>
    <property type="match status" value="1"/>
</dbReference>
<dbReference type="EMBL" id="CAXAMM010000742">
    <property type="protein sequence ID" value="CAK8988738.1"/>
    <property type="molecule type" value="Genomic_DNA"/>
</dbReference>
<feature type="region of interest" description="Disordered" evidence="1">
    <location>
        <begin position="1624"/>
        <end position="1676"/>
    </location>
</feature>
<accession>A0ABP0HEU5</accession>
<name>A0ABP0HEU5_9DINO</name>
<reference evidence="3 4" key="1">
    <citation type="submission" date="2024-02" db="EMBL/GenBank/DDBJ databases">
        <authorList>
            <person name="Chen Y."/>
            <person name="Shah S."/>
            <person name="Dougan E. K."/>
            <person name="Thang M."/>
            <person name="Chan C."/>
        </authorList>
    </citation>
    <scope>NUCLEOTIDE SEQUENCE [LARGE SCALE GENOMIC DNA]</scope>
</reference>
<feature type="region of interest" description="Disordered" evidence="1">
    <location>
        <begin position="661"/>
        <end position="694"/>
    </location>
</feature>
<feature type="region of interest" description="Disordered" evidence="1">
    <location>
        <begin position="2042"/>
        <end position="2078"/>
    </location>
</feature>
<dbReference type="PANTHER" id="PTHR31431">
    <property type="entry name" value="NUCLEOPORIN NUP188 HOMOLOG"/>
    <property type="match status" value="1"/>
</dbReference>
<feature type="compositionally biased region" description="Basic residues" evidence="1">
    <location>
        <begin position="672"/>
        <end position="686"/>
    </location>
</feature>
<feature type="domain" description="Phospholipase/carboxylesterase/thioesterase" evidence="2">
    <location>
        <begin position="2425"/>
        <end position="2574"/>
    </location>
</feature>
<dbReference type="Proteomes" id="UP001642464">
    <property type="component" value="Unassembled WGS sequence"/>
</dbReference>
<evidence type="ECO:0000313" key="3">
    <source>
        <dbReference type="EMBL" id="CAK8988738.1"/>
    </source>
</evidence>
<feature type="region of interest" description="Disordered" evidence="1">
    <location>
        <begin position="1"/>
        <end position="48"/>
    </location>
</feature>
<sequence>METPTTGFSFARTPGGAEGGPGSGSPLPGGGQGDVARNSSGKGPSGSGLDWLRAEALARHYTSRELGGDGGDVVFSREKDGAFFPARLADLLDCVPVSSSDVSSSVSAKTGNLARTRFVERLSEELDLGKTDCEMFLQGFLDELDEAQIGCRRAEHRKREILKVVQKNGSKRQIVEDVLKKAQTFAELDAIDSVVGLVSLGEAKFKSTLEADLKLARDSTQEITFGILSSDETLRKAETQYRDVQRSILSIVELLAQVADDRSNRAQSDAAWHAFATEFIREHHQTLVDKVFECLERDDLARNLEALLLRVLYYLDLDGDKGLQRMLRSGRRLQHRLTWVFKMLKLVVTLDKHTDEMRGTIVEANCAPVSLVWTVFTKDAQLFEESYAAGFEFLAGFRIPRDFGDVLEAFLTRAISVFEIHEYLQQEADFSFMAKICVSAFEGRSDACDEVWRDPDHPVKRLLGRSAAFASPFLELCGGLVASPNSANYALAFVQQVSQVGLQNLALIANLLEHLERRVLLERFDIAAFCMRIVRSHTRDPHFIKTMRNFALRFPQLSLTAISNEPDRSTFTVLDIIKEDLSAQNETGDYERLIHGLEMLRALLGQVEREQYASELKLAFPTDSDEVSLDALLTGLSWLGHNAGIDDTSFRNLVQASSSSAAATARATPQKSSHHSKGRGHRRGRRGSRDQIDSGQDTFKLSKLEQFLQNGSDSFFRVVALTLQERRTQIERFIMQMVKLVREIFRSHRGWRFSNAQQKWRIGVLTTKILHACVSMPSGPDSIRSRVADSIMNDASTQAALMSNVLSLRVVNVAEQELVHASLELLQSVLVLDDYYPNKMNLLCHQELMSGLASYISLPRPKDRIPCAFPISELAVRVLEGFVRSMHVTRTRNLAPGGMPSMVAALSKAPFLQEDIARSIRNEQLASISMLMTALELDPGFAAMLLKHEDILKSTMDILSHRRNFANKPGLYSAALECVGVLWYKGYTSTIHRLQEMFPDFWEVLTHPLFQDIAAPKQLSGAVSVVADHSLQIYARAWALEIMTIELENNGVGGTFLDLMKKLRREDRDRAWLEQYSEMTVKFPSLMSLERQARGSAVTNLAAFRHAESHSFVLCADAFLLEHRLQRDCAVYIYDTEVLQRVFPDQKGLAEAVLDYNCVASLCDAQQLLLRAWKTYMETRCLIMWDDEDPPGLLGTPRRTGTGSGVATPDNGNPDVRRSRALSSVTSKHWGDMTSYTLVVELAKRLRTVDASQLGELQQQQYVVAVAELFTSMLHFKIFEKVPDAEVNDTVDLLDQLVLLPRIHFRKRPAAMRGEKLRLSNEDTCAPGTVQLIEWVRSSLAKFLQQSQHSFLRDVVLSLLTALLMLFEVAIEDDNPDEPLKELGVQQEKALHLISAVLETLGQDAQVVDVSLPLLNLILLHSGKTCDLEFLAGQSTFAILLQAFRRHSESLANSYGEQRELCRWMEIHGLSDLRVKVLGTHTSAGTAGPPSASVDGPPVNQSDSQDRTTPVLDREEQQRAAQKAQENQQVREMAQRLGYRTFVVNNNKNKMFTNYRNVVNKGQYSGQDGLMEVSVIHLLFDFGVTSIAALKSLDNRAMQNMGIYKQSDRRRLLDIIVQGSAAWEPNEEENSRRHMPGPKGTLEKPQRGQSSNRQQSEKKMNEPLAGAGDHNEEGAKFSRQIGFEKKLEMKRALLRMQLILRVLVSAMSCGDRSAAVGAHLASLNVIRELAQDPLLRAVAGNKAFAASLDNRRNQQTITYRGYTVQRERDPAHLVWGQSLHLVSTIVGWDNRHREVRNVEQAFEFINAHRGTMLSSLEAFKFSDSIFTLGGLEEAQHVVSVLRVCAVHSQRWRMQGNVNTPLLTAAWGLAHDLVEGNDGQRRTSLLEEFVHTFFSSSRMIPKLCLSTQAITAQEIKQDRTPVMRSLQTNPMVGTPRTAPTMQRSSSIIADMQERDREDGVVKTDMVISHLTDGDISSLHAAIEFRICRVVQHILALMRNRKIVKSSNQLQIDEQTMQLLPPRYWGKAVIPFPLRRSAASATPLDATAPQGGQQHQRREPQVQPLHSADTGHTAQAPAHSGPSVATLMSILGYARYRLNLARSMHLQQDKLPAYEREAQRNSRDLNTSNSDPWIKVLHYLVTSSLYALWTALDLSIHEHMRLDAQVSGKGVQAAGGPQLIGDPKRLEEIRAKVTALLEKFHVYFDELLPEDDGGTDILVAMEDEIMHAISVLISLADVQPQTVAGSGSVRGGATPKRTAAQAALTEYRNSPRSLNGLQQGAVDPVPEVLVIPSSCSPCGGVIIWLHGAFENPANWQAVFQNFNLPEVEFRFPDSRANRRASVAAPALEHTVLCWFKDGCSVPEPKSNQAGRPPRNGLSEALALSNGVAVVRAVLEKAQREVADFKKGEGEKRDAAKLKSLVELFALVTSMDEDRESICQSLEHVQRLVEEKIRQGVPANKILLGGFQQGGGVALLVSLMFAMEEPPILLGGAAAINSYLPLATELAQGVAHCLAARKSKSVSFPPVLLCNAEADRVVNKGWAEMTARALHAAGVQDVQFDLFPGLDHFQWSMDEMRMVWELASRMLKG</sequence>
<dbReference type="PANTHER" id="PTHR31431:SF1">
    <property type="entry name" value="NUCLEOPORIN NUP188"/>
    <property type="match status" value="1"/>
</dbReference>
<evidence type="ECO:0000259" key="2">
    <source>
        <dbReference type="Pfam" id="PF02230"/>
    </source>
</evidence>
<evidence type="ECO:0000313" key="4">
    <source>
        <dbReference type="Proteomes" id="UP001642464"/>
    </source>
</evidence>